<feature type="compositionally biased region" description="Low complexity" evidence="8">
    <location>
        <begin position="1339"/>
        <end position="1364"/>
    </location>
</feature>
<dbReference type="Pfam" id="PF11573">
    <property type="entry name" value="Med23"/>
    <property type="match status" value="1"/>
</dbReference>
<dbReference type="Proteomes" id="UP000008792">
    <property type="component" value="Unassembled WGS sequence"/>
</dbReference>
<dbReference type="FunCoup" id="B4LKQ3">
    <property type="interactions" value="1373"/>
</dbReference>
<protein>
    <recommendedName>
        <fullName evidence="3">Mediator of RNA polymerase II transcription subunit 23</fullName>
    </recommendedName>
    <alternativeName>
        <fullName evidence="7">Mediator complex subunit 23</fullName>
    </alternativeName>
</protein>
<dbReference type="GO" id="GO:0010628">
    <property type="term" value="P:positive regulation of gene expression"/>
    <property type="evidence" value="ECO:0007669"/>
    <property type="project" value="TreeGrafter"/>
</dbReference>
<keyword evidence="4" id="KW-0805">Transcription regulation</keyword>
<keyword evidence="5" id="KW-0804">Transcription</keyword>
<evidence type="ECO:0000313" key="10">
    <source>
        <dbReference type="Proteomes" id="UP000008792"/>
    </source>
</evidence>
<dbReference type="SMR" id="B4LKQ3"/>
<keyword evidence="10" id="KW-1185">Reference proteome</keyword>
<dbReference type="GO" id="GO:0005667">
    <property type="term" value="C:transcription regulator complex"/>
    <property type="evidence" value="ECO:0007669"/>
    <property type="project" value="TreeGrafter"/>
</dbReference>
<reference evidence="9 10" key="1">
    <citation type="journal article" date="2007" name="Nature">
        <title>Evolution of genes and genomes on the Drosophila phylogeny.</title>
        <authorList>
            <consortium name="Drosophila 12 Genomes Consortium"/>
            <person name="Clark A.G."/>
            <person name="Eisen M.B."/>
            <person name="Smith D.R."/>
            <person name="Bergman C.M."/>
            <person name="Oliver B."/>
            <person name="Markow T.A."/>
            <person name="Kaufman T.C."/>
            <person name="Kellis M."/>
            <person name="Gelbart W."/>
            <person name="Iyer V.N."/>
            <person name="Pollard D.A."/>
            <person name="Sackton T.B."/>
            <person name="Larracuente A.M."/>
            <person name="Singh N.D."/>
            <person name="Abad J.P."/>
            <person name="Abt D.N."/>
            <person name="Adryan B."/>
            <person name="Aguade M."/>
            <person name="Akashi H."/>
            <person name="Anderson W.W."/>
            <person name="Aquadro C.F."/>
            <person name="Ardell D.H."/>
            <person name="Arguello R."/>
            <person name="Artieri C.G."/>
            <person name="Barbash D.A."/>
            <person name="Barker D."/>
            <person name="Barsanti P."/>
            <person name="Batterham P."/>
            <person name="Batzoglou S."/>
            <person name="Begun D."/>
            <person name="Bhutkar A."/>
            <person name="Blanco E."/>
            <person name="Bosak S.A."/>
            <person name="Bradley R.K."/>
            <person name="Brand A.D."/>
            <person name="Brent M.R."/>
            <person name="Brooks A.N."/>
            <person name="Brown R.H."/>
            <person name="Butlin R.K."/>
            <person name="Caggese C."/>
            <person name="Calvi B.R."/>
            <person name="Bernardo de Carvalho A."/>
            <person name="Caspi A."/>
            <person name="Castrezana S."/>
            <person name="Celniker S.E."/>
            <person name="Chang J.L."/>
            <person name="Chapple C."/>
            <person name="Chatterji S."/>
            <person name="Chinwalla A."/>
            <person name="Civetta A."/>
            <person name="Clifton S.W."/>
            <person name="Comeron J.M."/>
            <person name="Costello J.C."/>
            <person name="Coyne J.A."/>
            <person name="Daub J."/>
            <person name="David R.G."/>
            <person name="Delcher A.L."/>
            <person name="Delehaunty K."/>
            <person name="Do C.B."/>
            <person name="Ebling H."/>
            <person name="Edwards K."/>
            <person name="Eickbush T."/>
            <person name="Evans J.D."/>
            <person name="Filipski A."/>
            <person name="Findeiss S."/>
            <person name="Freyhult E."/>
            <person name="Fulton L."/>
            <person name="Fulton R."/>
            <person name="Garcia A.C."/>
            <person name="Gardiner A."/>
            <person name="Garfield D.A."/>
            <person name="Garvin B.E."/>
            <person name="Gibson G."/>
            <person name="Gilbert D."/>
            <person name="Gnerre S."/>
            <person name="Godfrey J."/>
            <person name="Good R."/>
            <person name="Gotea V."/>
            <person name="Gravely B."/>
            <person name="Greenberg A.J."/>
            <person name="Griffiths-Jones S."/>
            <person name="Gross S."/>
            <person name="Guigo R."/>
            <person name="Gustafson E.A."/>
            <person name="Haerty W."/>
            <person name="Hahn M.W."/>
            <person name="Halligan D.L."/>
            <person name="Halpern A.L."/>
            <person name="Halter G.M."/>
            <person name="Han M.V."/>
            <person name="Heger A."/>
            <person name="Hillier L."/>
            <person name="Hinrichs A.S."/>
            <person name="Holmes I."/>
            <person name="Hoskins R.A."/>
            <person name="Hubisz M.J."/>
            <person name="Hultmark D."/>
            <person name="Huntley M.A."/>
            <person name="Jaffe D.B."/>
            <person name="Jagadeeshan S."/>
            <person name="Jeck W.R."/>
            <person name="Johnson J."/>
            <person name="Jones C.D."/>
            <person name="Jordan W.C."/>
            <person name="Karpen G.H."/>
            <person name="Kataoka E."/>
            <person name="Keightley P.D."/>
            <person name="Kheradpour P."/>
            <person name="Kirkness E.F."/>
            <person name="Koerich L.B."/>
            <person name="Kristiansen K."/>
            <person name="Kudrna D."/>
            <person name="Kulathinal R.J."/>
            <person name="Kumar S."/>
            <person name="Kwok R."/>
            <person name="Lander E."/>
            <person name="Langley C.H."/>
            <person name="Lapoint R."/>
            <person name="Lazzaro B.P."/>
            <person name="Lee S.J."/>
            <person name="Levesque L."/>
            <person name="Li R."/>
            <person name="Lin C.F."/>
            <person name="Lin M.F."/>
            <person name="Lindblad-Toh K."/>
            <person name="Llopart A."/>
            <person name="Long M."/>
            <person name="Low L."/>
            <person name="Lozovsky E."/>
            <person name="Lu J."/>
            <person name="Luo M."/>
            <person name="Machado C.A."/>
            <person name="Makalowski W."/>
            <person name="Marzo M."/>
            <person name="Matsuda M."/>
            <person name="Matzkin L."/>
            <person name="McAllister B."/>
            <person name="McBride C.S."/>
            <person name="McKernan B."/>
            <person name="McKernan K."/>
            <person name="Mendez-Lago M."/>
            <person name="Minx P."/>
            <person name="Mollenhauer M.U."/>
            <person name="Montooth K."/>
            <person name="Mount S.M."/>
            <person name="Mu X."/>
            <person name="Myers E."/>
            <person name="Negre B."/>
            <person name="Newfeld S."/>
            <person name="Nielsen R."/>
            <person name="Noor M.A."/>
            <person name="O'Grady P."/>
            <person name="Pachter L."/>
            <person name="Papaceit M."/>
            <person name="Parisi M.J."/>
            <person name="Parisi M."/>
            <person name="Parts L."/>
            <person name="Pedersen J.S."/>
            <person name="Pesole G."/>
            <person name="Phillippy A.M."/>
            <person name="Ponting C.P."/>
            <person name="Pop M."/>
            <person name="Porcelli D."/>
            <person name="Powell J.R."/>
            <person name="Prohaska S."/>
            <person name="Pruitt K."/>
            <person name="Puig M."/>
            <person name="Quesneville H."/>
            <person name="Ram K.R."/>
            <person name="Rand D."/>
            <person name="Rasmussen M.D."/>
            <person name="Reed L.K."/>
            <person name="Reenan R."/>
            <person name="Reily A."/>
            <person name="Remington K.A."/>
            <person name="Rieger T.T."/>
            <person name="Ritchie M.G."/>
            <person name="Robin C."/>
            <person name="Rogers Y.H."/>
            <person name="Rohde C."/>
            <person name="Rozas J."/>
            <person name="Rubenfield M.J."/>
            <person name="Ruiz A."/>
            <person name="Russo S."/>
            <person name="Salzberg S.L."/>
            <person name="Sanchez-Gracia A."/>
            <person name="Saranga D.J."/>
            <person name="Sato H."/>
            <person name="Schaeffer S.W."/>
            <person name="Schatz M.C."/>
            <person name="Schlenke T."/>
            <person name="Schwartz R."/>
            <person name="Segarra C."/>
            <person name="Singh R.S."/>
            <person name="Sirot L."/>
            <person name="Sirota M."/>
            <person name="Sisneros N.B."/>
            <person name="Smith C.D."/>
            <person name="Smith T.F."/>
            <person name="Spieth J."/>
            <person name="Stage D.E."/>
            <person name="Stark A."/>
            <person name="Stephan W."/>
            <person name="Strausberg R.L."/>
            <person name="Strempel S."/>
            <person name="Sturgill D."/>
            <person name="Sutton G."/>
            <person name="Sutton G.G."/>
            <person name="Tao W."/>
            <person name="Teichmann S."/>
            <person name="Tobari Y.N."/>
            <person name="Tomimura Y."/>
            <person name="Tsolas J.M."/>
            <person name="Valente V.L."/>
            <person name="Venter E."/>
            <person name="Venter J.C."/>
            <person name="Vicario S."/>
            <person name="Vieira F.G."/>
            <person name="Vilella A.J."/>
            <person name="Villasante A."/>
            <person name="Walenz B."/>
            <person name="Wang J."/>
            <person name="Wasserman M."/>
            <person name="Watts T."/>
            <person name="Wilson D."/>
            <person name="Wilson R.K."/>
            <person name="Wing R.A."/>
            <person name="Wolfner M.F."/>
            <person name="Wong A."/>
            <person name="Wong G.K."/>
            <person name="Wu C.I."/>
            <person name="Wu G."/>
            <person name="Yamamoto D."/>
            <person name="Yang H.P."/>
            <person name="Yang S.P."/>
            <person name="Yorke J.A."/>
            <person name="Yoshida K."/>
            <person name="Zdobnov E."/>
            <person name="Zhang P."/>
            <person name="Zhang Y."/>
            <person name="Zimin A.V."/>
            <person name="Baldwin J."/>
            <person name="Abdouelleil A."/>
            <person name="Abdulkadir J."/>
            <person name="Abebe A."/>
            <person name="Abera B."/>
            <person name="Abreu J."/>
            <person name="Acer S.C."/>
            <person name="Aftuck L."/>
            <person name="Alexander A."/>
            <person name="An P."/>
            <person name="Anderson E."/>
            <person name="Anderson S."/>
            <person name="Arachi H."/>
            <person name="Azer M."/>
            <person name="Bachantsang P."/>
            <person name="Barry A."/>
            <person name="Bayul T."/>
            <person name="Berlin A."/>
            <person name="Bessette D."/>
            <person name="Bloom T."/>
            <person name="Blye J."/>
            <person name="Boguslavskiy L."/>
            <person name="Bonnet C."/>
            <person name="Boukhgalter B."/>
            <person name="Bourzgui I."/>
            <person name="Brown A."/>
            <person name="Cahill P."/>
            <person name="Channer S."/>
            <person name="Cheshatsang Y."/>
            <person name="Chuda L."/>
            <person name="Citroen M."/>
            <person name="Collymore A."/>
            <person name="Cooke P."/>
            <person name="Costello M."/>
            <person name="D'Aco K."/>
            <person name="Daza R."/>
            <person name="De Haan G."/>
            <person name="DeGray S."/>
            <person name="DeMaso C."/>
            <person name="Dhargay N."/>
            <person name="Dooley K."/>
            <person name="Dooley E."/>
            <person name="Doricent M."/>
            <person name="Dorje P."/>
            <person name="Dorjee K."/>
            <person name="Dupes A."/>
            <person name="Elong R."/>
            <person name="Falk J."/>
            <person name="Farina A."/>
            <person name="Faro S."/>
            <person name="Ferguson D."/>
            <person name="Fisher S."/>
            <person name="Foley C.D."/>
            <person name="Franke A."/>
            <person name="Friedrich D."/>
            <person name="Gadbois L."/>
            <person name="Gearin G."/>
            <person name="Gearin C.R."/>
            <person name="Giannoukos G."/>
            <person name="Goode T."/>
            <person name="Graham J."/>
            <person name="Grandbois E."/>
            <person name="Grewal S."/>
            <person name="Gyaltsen K."/>
            <person name="Hafez N."/>
            <person name="Hagos B."/>
            <person name="Hall J."/>
            <person name="Henson C."/>
            <person name="Hollinger A."/>
            <person name="Honan T."/>
            <person name="Huard M.D."/>
            <person name="Hughes L."/>
            <person name="Hurhula B."/>
            <person name="Husby M.E."/>
            <person name="Kamat A."/>
            <person name="Kanga B."/>
            <person name="Kashin S."/>
            <person name="Khazanovich D."/>
            <person name="Kisner P."/>
            <person name="Lance K."/>
            <person name="Lara M."/>
            <person name="Lee W."/>
            <person name="Lennon N."/>
            <person name="Letendre F."/>
            <person name="LeVine R."/>
            <person name="Lipovsky A."/>
            <person name="Liu X."/>
            <person name="Liu J."/>
            <person name="Liu S."/>
            <person name="Lokyitsang T."/>
            <person name="Lokyitsang Y."/>
            <person name="Lubonja R."/>
            <person name="Lui A."/>
            <person name="MacDonald P."/>
            <person name="Magnisalis V."/>
            <person name="Maru K."/>
            <person name="Matthews C."/>
            <person name="McCusker W."/>
            <person name="McDonough S."/>
            <person name="Mehta T."/>
            <person name="Meldrim J."/>
            <person name="Meneus L."/>
            <person name="Mihai O."/>
            <person name="Mihalev A."/>
            <person name="Mihova T."/>
            <person name="Mittelman R."/>
            <person name="Mlenga V."/>
            <person name="Montmayeur A."/>
            <person name="Mulrain L."/>
            <person name="Navidi A."/>
            <person name="Naylor J."/>
            <person name="Negash T."/>
            <person name="Nguyen T."/>
            <person name="Nguyen N."/>
            <person name="Nicol R."/>
            <person name="Norbu C."/>
            <person name="Norbu N."/>
            <person name="Novod N."/>
            <person name="O'Neill B."/>
            <person name="Osman S."/>
            <person name="Markiewicz E."/>
            <person name="Oyono O.L."/>
            <person name="Patti C."/>
            <person name="Phunkhang P."/>
            <person name="Pierre F."/>
            <person name="Priest M."/>
            <person name="Raghuraman S."/>
            <person name="Rege F."/>
            <person name="Reyes R."/>
            <person name="Rise C."/>
            <person name="Rogov P."/>
            <person name="Ross K."/>
            <person name="Ryan E."/>
            <person name="Settipalli S."/>
            <person name="Shea T."/>
            <person name="Sherpa N."/>
            <person name="Shi L."/>
            <person name="Shih D."/>
            <person name="Sparrow T."/>
            <person name="Spaulding J."/>
            <person name="Stalker J."/>
            <person name="Stange-Thomann N."/>
            <person name="Stavropoulos S."/>
            <person name="Stone C."/>
            <person name="Strader C."/>
            <person name="Tesfaye S."/>
            <person name="Thomson T."/>
            <person name="Thoulutsang Y."/>
            <person name="Thoulutsang D."/>
            <person name="Topham K."/>
            <person name="Topping I."/>
            <person name="Tsamla T."/>
            <person name="Vassiliev H."/>
            <person name="Vo A."/>
            <person name="Wangchuk T."/>
            <person name="Wangdi T."/>
            <person name="Weiand M."/>
            <person name="Wilkinson J."/>
            <person name="Wilson A."/>
            <person name="Yadav S."/>
            <person name="Young G."/>
            <person name="Yu Q."/>
            <person name="Zembek L."/>
            <person name="Zhong D."/>
            <person name="Zimmer A."/>
            <person name="Zwirko Z."/>
            <person name="Jaffe D.B."/>
            <person name="Alvarez P."/>
            <person name="Brockman W."/>
            <person name="Butler J."/>
            <person name="Chin C."/>
            <person name="Gnerre S."/>
            <person name="Grabherr M."/>
            <person name="Kleber M."/>
            <person name="Mauceli E."/>
            <person name="MacCallum I."/>
        </authorList>
    </citation>
    <scope>NUCLEOTIDE SEQUENCE [LARGE SCALE GENOMIC DNA]</scope>
    <source>
        <strain evidence="10">Tucson 15010-1051.87</strain>
    </source>
</reference>
<evidence type="ECO:0000313" key="9">
    <source>
        <dbReference type="EMBL" id="EDW61776.2"/>
    </source>
</evidence>
<dbReference type="eggNOG" id="KOG1883">
    <property type="taxonomic scope" value="Eukaryota"/>
</dbReference>
<name>B4LKQ3_DROVI</name>
<dbReference type="InterPro" id="IPR021629">
    <property type="entry name" value="Mediator_Med23"/>
</dbReference>
<dbReference type="HOGENOM" id="CLU_002773_0_0_1"/>
<proteinExistence type="inferred from homology"/>
<evidence type="ECO:0000256" key="4">
    <source>
        <dbReference type="ARBA" id="ARBA00023015"/>
    </source>
</evidence>
<gene>
    <name evidence="9" type="primary">Dvir\GJ22230</name>
    <name evidence="9" type="ORF">Dvir_GJ22230</name>
</gene>
<sequence length="1373" mass="158370">MDTQILDAVNDFLKVDSIDEAFVSVILFKSEDDKASNFTNNLITAFGNVENREQVLRSYLLRAAEAPSYHMQVLMGALPKLVDAHLITARMLCDKVLSCEKLDYERKTFWIESFRLIKKVIAHVDYKGVREIMKACRDKAQWFPLNVNVTYLPQLLAVEEIIRFIFDRNNCLLPAYFIANEIMRPFPYHWKLNKLMTDFVEEFRATAQMVSIIGHANMLPIVEHFGYADHLMNSWRLDHNTLKFNFKGSLPYEPELLEDQTPLLRYVLEQPYSREMVSVMLNLQKHQKQRYNALEEQLVNLIIHAMEMTESNDATAGSGFNATDEQISPNEWVWLHLSSQLIYFVLFQFVSFMHIVLALHEKLSKLELRKGRDQLMWILLQFISGSIQKNPITNFLPVFRLFDLLYPEQEPLKLPDYNKSSLVRHMAPICIWIHLMKKARVENMNITRPLPIALKNHQDFLQHLVAPNSMMNVTLGNDFRIILICNAYSTNQEYFARHMNVLLDAMNGNAKSANGTPIPAVTYSVSVLDSLTVHSKMSLIHSFVTQMLKQAQSKTLVPAPALIETYARLLVYTEIESLGIKGFLTQLLPTVFKNQAWAMLHTLMEMFSYRLHHVPTHYRVQLLSLLYTLSSVPPTNKMQLNLCFESTALRLITSIGSAEFQSQFSRYLNDKSPGGVASNESEELNRVLILTLARSMHVHGGGDELAGWCKDFLSNIMQHTPHSWPMQSLACFPPALNEYFTQNNHPAENKQQLKKSVEEEYRNWTSMSNENDIIAHFIRPNTNPLFLCLLFKIIWETESISPVAYKILEGISARALSTHLRKFCDYLVAEVASSSDGRDFIHKCVDTINNMIWKFNVVTIDRLVLCLALRTHEGNEAQVCLIIIQLLLLKASELRNRVQEFCKDNNPDHWKQSNWHEKHLQFHQNYPEKFAPDESASQIPLPVYFSNVCLRFLPVLDVVVHRFIELTIPNVHQILGIILDHLSILYKFHDRPITYLYNTLHYYERILRDRLPLKKKLVSTITSAFSEIRPANWSVSEPYKVYLQSQDALWTPELSYYMNLIRRLADTISGKNVFYTTDWRFNEFPNAPTHALYVTCVELLGLPLAPSVVAGNIIDVIVNGYAVVPQKEIHSYINAVGIVLAALPEPYWSAIYDRLQDMLNTPNMLNWTYRFNAFELFNFKTVREAMLEKSYAVVLAVAHAVFHHMGAFKLAAMTRYIKEKLKPCVRTEHQLLYLCHVFGPFLQRIEQEKPNAVAGIAIFLYEMLENVDKQHGPKPLEYMDQICDFLYHIKYIHVGNIIKNESEAIIKRLRPQLQMRLRFITHLNLEDIHTEKIADSNANTTANANHSPLQAQQQQQAQAQAVAATTTSLPLGT</sequence>
<dbReference type="GO" id="GO:0016592">
    <property type="term" value="C:mediator complex"/>
    <property type="evidence" value="ECO:0007669"/>
    <property type="project" value="TreeGrafter"/>
</dbReference>
<dbReference type="PANTHER" id="PTHR12691:SF10">
    <property type="entry name" value="MEDIATOR OF RNA POLYMERASE II TRANSCRIPTION SUBUNIT 23"/>
    <property type="match status" value="1"/>
</dbReference>
<evidence type="ECO:0000256" key="6">
    <source>
        <dbReference type="ARBA" id="ARBA00023242"/>
    </source>
</evidence>
<organism evidence="9 10">
    <name type="scientific">Drosophila virilis</name>
    <name type="common">Fruit fly</name>
    <dbReference type="NCBI Taxonomy" id="7244"/>
    <lineage>
        <taxon>Eukaryota</taxon>
        <taxon>Metazoa</taxon>
        <taxon>Ecdysozoa</taxon>
        <taxon>Arthropoda</taxon>
        <taxon>Hexapoda</taxon>
        <taxon>Insecta</taxon>
        <taxon>Pterygota</taxon>
        <taxon>Neoptera</taxon>
        <taxon>Endopterygota</taxon>
        <taxon>Diptera</taxon>
        <taxon>Brachycera</taxon>
        <taxon>Muscomorpha</taxon>
        <taxon>Ephydroidea</taxon>
        <taxon>Drosophilidae</taxon>
        <taxon>Drosophila</taxon>
    </lineage>
</organism>
<dbReference type="EMBL" id="CH940648">
    <property type="protein sequence ID" value="EDW61776.2"/>
    <property type="molecule type" value="Genomic_DNA"/>
</dbReference>
<evidence type="ECO:0000256" key="7">
    <source>
        <dbReference type="ARBA" id="ARBA00031961"/>
    </source>
</evidence>
<comment type="subcellular location">
    <subcellularLocation>
        <location evidence="1">Nucleus</location>
    </subcellularLocation>
</comment>
<evidence type="ECO:0000256" key="1">
    <source>
        <dbReference type="ARBA" id="ARBA00004123"/>
    </source>
</evidence>
<comment type="similarity">
    <text evidence="2">Belongs to the Mediator complex subunit 23 family.</text>
</comment>
<evidence type="ECO:0000256" key="5">
    <source>
        <dbReference type="ARBA" id="ARBA00023163"/>
    </source>
</evidence>
<dbReference type="InParanoid" id="B4LKQ3"/>
<keyword evidence="6" id="KW-0539">Nucleus</keyword>
<dbReference type="PANTHER" id="PTHR12691">
    <property type="entry name" value="MEDIATOR OF RNA POLYMERASE II TRANSCRIPTION SUBUNIT 23"/>
    <property type="match status" value="1"/>
</dbReference>
<evidence type="ECO:0000256" key="8">
    <source>
        <dbReference type="SAM" id="MobiDB-lite"/>
    </source>
</evidence>
<dbReference type="OrthoDB" id="9982951at2759"/>
<evidence type="ECO:0000256" key="3">
    <source>
        <dbReference type="ARBA" id="ARBA00019696"/>
    </source>
</evidence>
<dbReference type="STRING" id="7244.B4LKQ3"/>
<evidence type="ECO:0000256" key="2">
    <source>
        <dbReference type="ARBA" id="ARBA00010222"/>
    </source>
</evidence>
<feature type="region of interest" description="Disordered" evidence="8">
    <location>
        <begin position="1339"/>
        <end position="1373"/>
    </location>
</feature>
<dbReference type="GO" id="GO:0006357">
    <property type="term" value="P:regulation of transcription by RNA polymerase II"/>
    <property type="evidence" value="ECO:0007669"/>
    <property type="project" value="TreeGrafter"/>
</dbReference>
<accession>B4LKQ3</accession>